<evidence type="ECO:0000313" key="2">
    <source>
        <dbReference type="Proteomes" id="UP000266723"/>
    </source>
</evidence>
<comment type="caution">
    <text evidence="1">The sequence shown here is derived from an EMBL/GenBank/DDBJ whole genome shotgun (WGS) entry which is preliminary data.</text>
</comment>
<keyword evidence="2" id="KW-1185">Reference proteome</keyword>
<protein>
    <submittedName>
        <fullName evidence="1">Uncharacterized protein</fullName>
    </submittedName>
</protein>
<organism evidence="1 2">
    <name type="scientific">Brassica cretica</name>
    <name type="common">Mustard</name>
    <dbReference type="NCBI Taxonomy" id="69181"/>
    <lineage>
        <taxon>Eukaryota</taxon>
        <taxon>Viridiplantae</taxon>
        <taxon>Streptophyta</taxon>
        <taxon>Embryophyta</taxon>
        <taxon>Tracheophyta</taxon>
        <taxon>Spermatophyta</taxon>
        <taxon>Magnoliopsida</taxon>
        <taxon>eudicotyledons</taxon>
        <taxon>Gunneridae</taxon>
        <taxon>Pentapetalae</taxon>
        <taxon>rosids</taxon>
        <taxon>malvids</taxon>
        <taxon>Brassicales</taxon>
        <taxon>Brassicaceae</taxon>
        <taxon>Brassiceae</taxon>
        <taxon>Brassica</taxon>
    </lineage>
</organism>
<reference evidence="1 2" key="1">
    <citation type="journal article" date="2020" name="BMC Genomics">
        <title>Intraspecific diversification of the crop wild relative Brassica cretica Lam. using demographic model selection.</title>
        <authorList>
            <person name="Kioukis A."/>
            <person name="Michalopoulou V.A."/>
            <person name="Briers L."/>
            <person name="Pirintsos S."/>
            <person name="Studholme D.J."/>
            <person name="Pavlidis P."/>
            <person name="Sarris P.F."/>
        </authorList>
    </citation>
    <scope>NUCLEOTIDE SEQUENCE [LARGE SCALE GENOMIC DNA]</scope>
    <source>
        <strain evidence="2">cv. PFS-1207/04</strain>
    </source>
</reference>
<dbReference type="EMBL" id="QGKV02000832">
    <property type="protein sequence ID" value="KAF3547832.1"/>
    <property type="molecule type" value="Genomic_DNA"/>
</dbReference>
<proteinExistence type="predicted"/>
<accession>A0ABQ7C9M9</accession>
<gene>
    <name evidence="1" type="ORF">DY000_02008103</name>
</gene>
<evidence type="ECO:0000313" key="1">
    <source>
        <dbReference type="EMBL" id="KAF3547832.1"/>
    </source>
</evidence>
<name>A0ABQ7C9M9_BRACR</name>
<dbReference type="Proteomes" id="UP000266723">
    <property type="component" value="Unassembled WGS sequence"/>
</dbReference>
<sequence>MISRIWEPGIGVRAWFGVFGHDQDLDMAYQGCNSGRLRIDLGFKKGIYGILRKVKIWIEGRWISITITKEFSINTGCIMNCGPLVSCSHLIGRDLNHQRLIWVLRFFEEARSGDINLQGYGIAGVYYWNENMENWERYNKMTGTFL</sequence>